<dbReference type="PROSITE" id="PS51462">
    <property type="entry name" value="NUDIX"/>
    <property type="match status" value="1"/>
</dbReference>
<protein>
    <submittedName>
        <fullName evidence="5">NUDIX hydrolase</fullName>
    </submittedName>
</protein>
<dbReference type="PROSITE" id="PS00893">
    <property type="entry name" value="NUDIX_BOX"/>
    <property type="match status" value="1"/>
</dbReference>
<comment type="caution">
    <text evidence="5">The sequence shown here is derived from an EMBL/GenBank/DDBJ whole genome shotgun (WGS) entry which is preliminary data.</text>
</comment>
<reference evidence="5" key="2">
    <citation type="submission" date="2021-09" db="EMBL/GenBank/DDBJ databases">
        <authorList>
            <person name="Gilroy R."/>
        </authorList>
    </citation>
    <scope>NUCLEOTIDE SEQUENCE</scope>
    <source>
        <strain evidence="5">CHK171-7178</strain>
    </source>
</reference>
<dbReference type="Gene3D" id="1.10.10.10">
    <property type="entry name" value="Winged helix-like DNA-binding domain superfamily/Winged helix DNA-binding domain"/>
    <property type="match status" value="1"/>
</dbReference>
<dbReference type="PANTHER" id="PTHR43736:SF1">
    <property type="entry name" value="DIHYDRONEOPTERIN TRIPHOSPHATE DIPHOSPHATASE"/>
    <property type="match status" value="1"/>
</dbReference>
<dbReference type="Pfam" id="PF00293">
    <property type="entry name" value="NUDIX"/>
    <property type="match status" value="1"/>
</dbReference>
<accession>A0A921KDI0</accession>
<organism evidence="5 6">
    <name type="scientific">Sporosarcina psychrophila</name>
    <name type="common">Bacillus psychrophilus</name>
    <dbReference type="NCBI Taxonomy" id="1476"/>
    <lineage>
        <taxon>Bacteria</taxon>
        <taxon>Bacillati</taxon>
        <taxon>Bacillota</taxon>
        <taxon>Bacilli</taxon>
        <taxon>Bacillales</taxon>
        <taxon>Caryophanaceae</taxon>
        <taxon>Sporosarcina</taxon>
    </lineage>
</organism>
<feature type="domain" description="Nudix hydrolase" evidence="4">
    <location>
        <begin position="24"/>
        <end position="175"/>
    </location>
</feature>
<evidence type="ECO:0000256" key="1">
    <source>
        <dbReference type="ARBA" id="ARBA00005582"/>
    </source>
</evidence>
<dbReference type="PRINTS" id="PR00502">
    <property type="entry name" value="NUDIXFAMILY"/>
</dbReference>
<dbReference type="EMBL" id="DYWT01000176">
    <property type="protein sequence ID" value="HJF32232.1"/>
    <property type="molecule type" value="Genomic_DNA"/>
</dbReference>
<evidence type="ECO:0000313" key="5">
    <source>
        <dbReference type="EMBL" id="HJF32232.1"/>
    </source>
</evidence>
<dbReference type="GO" id="GO:0016787">
    <property type="term" value="F:hydrolase activity"/>
    <property type="evidence" value="ECO:0007669"/>
    <property type="project" value="UniProtKB-KW"/>
</dbReference>
<evidence type="ECO:0000313" key="6">
    <source>
        <dbReference type="Proteomes" id="UP000698173"/>
    </source>
</evidence>
<dbReference type="Gene3D" id="3.90.79.10">
    <property type="entry name" value="Nucleoside Triphosphate Pyrophosphohydrolase"/>
    <property type="match status" value="1"/>
</dbReference>
<dbReference type="InterPro" id="IPR015797">
    <property type="entry name" value="NUDIX_hydrolase-like_dom_sf"/>
</dbReference>
<evidence type="ECO:0000256" key="2">
    <source>
        <dbReference type="ARBA" id="ARBA00022801"/>
    </source>
</evidence>
<reference evidence="5" key="1">
    <citation type="journal article" date="2021" name="PeerJ">
        <title>Extensive microbial diversity within the chicken gut microbiome revealed by metagenomics and culture.</title>
        <authorList>
            <person name="Gilroy R."/>
            <person name="Ravi A."/>
            <person name="Getino M."/>
            <person name="Pursley I."/>
            <person name="Horton D.L."/>
            <person name="Alikhan N.F."/>
            <person name="Baker D."/>
            <person name="Gharbi K."/>
            <person name="Hall N."/>
            <person name="Watson M."/>
            <person name="Adriaenssens E.M."/>
            <person name="Foster-Nyarko E."/>
            <person name="Jarju S."/>
            <person name="Secka A."/>
            <person name="Antonio M."/>
            <person name="Oren A."/>
            <person name="Chaudhuri R.R."/>
            <person name="La Ragione R."/>
            <person name="Hildebrand F."/>
            <person name="Pallen M.J."/>
        </authorList>
    </citation>
    <scope>NUCLEOTIDE SEQUENCE</scope>
    <source>
        <strain evidence="5">CHK171-7178</strain>
    </source>
</reference>
<evidence type="ECO:0000259" key="4">
    <source>
        <dbReference type="PROSITE" id="PS51462"/>
    </source>
</evidence>
<dbReference type="InterPro" id="IPR020476">
    <property type="entry name" value="Nudix_hydrolase"/>
</dbReference>
<evidence type="ECO:0000256" key="3">
    <source>
        <dbReference type="RuleBase" id="RU003476"/>
    </source>
</evidence>
<sequence length="269" mass="30452">MSKFTTEEDALQHYDSSQYRTPDGYTSDIAIFTLIPNEESTVEKESSSHHSLALMLIKRAAFNAEGEPNIEGGKWALPGGFIHPEETAYEAAKRELKEETGVDGIHIEHYGVYDKLGRDKRGWIISNAHYAIVPEENIESREAADDADDVQLFTIDEVFALDLAFDHYQVIKDALEAVRKDVFQTTVVKNFLTEEFKLEDLRQVLLAIINDSVVNSKPGFFRKAPSLPFIVEALDKNQVPKTAEPTSTTKRPSKLYRFVDVDITPSIWR</sequence>
<dbReference type="InterPro" id="IPR020084">
    <property type="entry name" value="NUDIX_hydrolase_CS"/>
</dbReference>
<dbReference type="PANTHER" id="PTHR43736">
    <property type="entry name" value="ADP-RIBOSE PYROPHOSPHATASE"/>
    <property type="match status" value="1"/>
</dbReference>
<dbReference type="AlphaFoldDB" id="A0A921KDI0"/>
<dbReference type="InterPro" id="IPR000086">
    <property type="entry name" value="NUDIX_hydrolase_dom"/>
</dbReference>
<name>A0A921KDI0_SPOPS</name>
<gene>
    <name evidence="5" type="ORF">K8V56_10740</name>
</gene>
<keyword evidence="2 3" id="KW-0378">Hydrolase</keyword>
<dbReference type="CDD" id="cd18873">
    <property type="entry name" value="NUDIX_NadM_like"/>
    <property type="match status" value="1"/>
</dbReference>
<comment type="similarity">
    <text evidence="1 3">Belongs to the Nudix hydrolase family.</text>
</comment>
<proteinExistence type="inferred from homology"/>
<dbReference type="SUPFAM" id="SSF55811">
    <property type="entry name" value="Nudix"/>
    <property type="match status" value="1"/>
</dbReference>
<dbReference type="Proteomes" id="UP000698173">
    <property type="component" value="Unassembled WGS sequence"/>
</dbReference>
<dbReference type="InterPro" id="IPR036388">
    <property type="entry name" value="WH-like_DNA-bd_sf"/>
</dbReference>